<evidence type="ECO:0000256" key="5">
    <source>
        <dbReference type="ARBA" id="ARBA00022692"/>
    </source>
</evidence>
<protein>
    <submittedName>
        <fullName evidence="15">Methyl-accepting chemotaxis protein</fullName>
    </submittedName>
</protein>
<dbReference type="InterPro" id="IPR004090">
    <property type="entry name" value="Chemotax_Me-accpt_rcpt"/>
</dbReference>
<dbReference type="PROSITE" id="PS50111">
    <property type="entry name" value="CHEMOTAXIS_TRANSDUC_2"/>
    <property type="match status" value="1"/>
</dbReference>
<evidence type="ECO:0000256" key="11">
    <source>
        <dbReference type="SAM" id="Phobius"/>
    </source>
</evidence>
<dbReference type="PRINTS" id="PR00260">
    <property type="entry name" value="CHEMTRNSDUCR"/>
</dbReference>
<keyword evidence="3" id="KW-0488">Methylation</keyword>
<dbReference type="AlphaFoldDB" id="A0AAW6P8W6"/>
<sequence length="647" mass="68170">MVPVIGRALGNLSVGTKLSLGFGLVLLSTLGVAATAFYAFATLEARAEKMNDVATIESLMLQAQVSVKAFGLELAEEEARKVAGLTGELVSLLEKSQAQTGQGDSVAAAKIFLAQFQRYAQAQRDAREARLRMQQLAQEVGERFSVVMLDQLDAVNLLAARAQPADSVRMLQLEQASTLRDKLANLRDSELYFILQGGTEVHNAWEARVIELRSYMENLALRLEGTERESLTQASAALAAYSAAFNGYAASRDQASDSQAAMNTAADKVSSLLGAARAAQMQASQSLSQRISRLLEVIVLLALGLGIGAALSIRQLILQPLRQAVDLTRRVASGDLSAQIDAAGRHDELGQLLGSVGVMLDSLRGLIGRIGQGVEQLNQAATGLVQVSERTRQGVDSQREETELAATAMQQMAATAQDVARNTSHTRDAVEHADSQARKGEELVRHATAKIGHLAEEMSGCSAAMTSLLNECTAIGKVLDVISALAGQTNLLALNAAIEAARAGDNGRGFAVVADEVRNLARRTQASTEDIAAIILQLRTVAEQAASRLQGSQALSGESVVLAAQASQALQEIAASVSMVEQMSQQIAAAAEQQSAVADQVGESMERVQVVAEQSSTASGLLEASVRGLEQVGGALNAAVGGFRMTT</sequence>
<feature type="domain" description="HAMP" evidence="13">
    <location>
        <begin position="315"/>
        <end position="368"/>
    </location>
</feature>
<evidence type="ECO:0000259" key="14">
    <source>
        <dbReference type="PROSITE" id="PS51753"/>
    </source>
</evidence>
<feature type="domain" description="Methyl-accepting transducer" evidence="12">
    <location>
        <begin position="373"/>
        <end position="609"/>
    </location>
</feature>
<comment type="subcellular location">
    <subcellularLocation>
        <location evidence="1">Cell membrane</location>
        <topology evidence="1">Multi-pass membrane protein</topology>
    </subcellularLocation>
</comment>
<evidence type="ECO:0000256" key="3">
    <source>
        <dbReference type="ARBA" id="ARBA00022481"/>
    </source>
</evidence>
<keyword evidence="2" id="KW-1003">Cell membrane</keyword>
<proteinExistence type="inferred from homology"/>
<accession>A0AAW6P8W6</accession>
<dbReference type="Gene3D" id="1.20.1440.210">
    <property type="match status" value="1"/>
</dbReference>
<dbReference type="GO" id="GO:0006935">
    <property type="term" value="P:chemotaxis"/>
    <property type="evidence" value="ECO:0007669"/>
    <property type="project" value="UniProtKB-KW"/>
</dbReference>
<evidence type="ECO:0000256" key="10">
    <source>
        <dbReference type="PROSITE-ProRule" id="PRU00284"/>
    </source>
</evidence>
<dbReference type="GO" id="GO:0004888">
    <property type="term" value="F:transmembrane signaling receptor activity"/>
    <property type="evidence" value="ECO:0007669"/>
    <property type="project" value="InterPro"/>
</dbReference>
<feature type="transmembrane region" description="Helical" evidence="11">
    <location>
        <begin position="294"/>
        <end position="313"/>
    </location>
</feature>
<keyword evidence="4" id="KW-0145">Chemotaxis</keyword>
<keyword evidence="6 11" id="KW-1133">Transmembrane helix</keyword>
<dbReference type="GO" id="GO:0005886">
    <property type="term" value="C:plasma membrane"/>
    <property type="evidence" value="ECO:0007669"/>
    <property type="project" value="UniProtKB-SubCell"/>
</dbReference>
<dbReference type="InterPro" id="IPR003660">
    <property type="entry name" value="HAMP_dom"/>
</dbReference>
<evidence type="ECO:0000256" key="1">
    <source>
        <dbReference type="ARBA" id="ARBA00004651"/>
    </source>
</evidence>
<evidence type="ECO:0000256" key="6">
    <source>
        <dbReference type="ARBA" id="ARBA00022989"/>
    </source>
</evidence>
<dbReference type="Gene3D" id="1.10.287.950">
    <property type="entry name" value="Methyl-accepting chemotaxis protein"/>
    <property type="match status" value="1"/>
</dbReference>
<dbReference type="PROSITE" id="PS51753">
    <property type="entry name" value="HBM"/>
    <property type="match status" value="1"/>
</dbReference>
<dbReference type="Proteomes" id="UP001220662">
    <property type="component" value="Unassembled WGS sequence"/>
</dbReference>
<dbReference type="InterPro" id="IPR032255">
    <property type="entry name" value="HBM"/>
</dbReference>
<keyword evidence="5 11" id="KW-0812">Transmembrane</keyword>
<dbReference type="SMART" id="SM01358">
    <property type="entry name" value="HBM"/>
    <property type="match status" value="1"/>
</dbReference>
<dbReference type="SMART" id="SM00283">
    <property type="entry name" value="MA"/>
    <property type="match status" value="1"/>
</dbReference>
<keyword evidence="7 11" id="KW-0472">Membrane</keyword>
<feature type="domain" description="HBM" evidence="14">
    <location>
        <begin position="45"/>
        <end position="288"/>
    </location>
</feature>
<evidence type="ECO:0000256" key="9">
    <source>
        <dbReference type="ARBA" id="ARBA00029447"/>
    </source>
</evidence>
<dbReference type="PANTHER" id="PTHR32089">
    <property type="entry name" value="METHYL-ACCEPTING CHEMOTAXIS PROTEIN MCPB"/>
    <property type="match status" value="1"/>
</dbReference>
<dbReference type="FunFam" id="1.10.287.950:FF:000001">
    <property type="entry name" value="Methyl-accepting chemotaxis sensory transducer"/>
    <property type="match status" value="1"/>
</dbReference>
<dbReference type="Pfam" id="PF00672">
    <property type="entry name" value="HAMP"/>
    <property type="match status" value="1"/>
</dbReference>
<evidence type="ECO:0000313" key="16">
    <source>
        <dbReference type="Proteomes" id="UP001220662"/>
    </source>
</evidence>
<reference evidence="15" key="1">
    <citation type="submission" date="2023-03" db="EMBL/GenBank/DDBJ databases">
        <title>Draft assemblies of triclosan tolerant bacteria isolated from returned activated sludge.</title>
        <authorList>
            <person name="Van Hamelsveld S."/>
        </authorList>
    </citation>
    <scope>NUCLEOTIDE SEQUENCE</scope>
    <source>
        <strain evidence="15">GW210015_S63</strain>
    </source>
</reference>
<evidence type="ECO:0000256" key="2">
    <source>
        <dbReference type="ARBA" id="ARBA00022475"/>
    </source>
</evidence>
<gene>
    <name evidence="15" type="ORF">P3W55_17305</name>
</gene>
<feature type="transmembrane region" description="Helical" evidence="11">
    <location>
        <begin position="20"/>
        <end position="41"/>
    </location>
</feature>
<organism evidence="15 16">
    <name type="scientific">Pseudomonas citronellolis</name>
    <dbReference type="NCBI Taxonomy" id="53408"/>
    <lineage>
        <taxon>Bacteria</taxon>
        <taxon>Pseudomonadati</taxon>
        <taxon>Pseudomonadota</taxon>
        <taxon>Gammaproteobacteria</taxon>
        <taxon>Pseudomonadales</taxon>
        <taxon>Pseudomonadaceae</taxon>
        <taxon>Pseudomonas</taxon>
    </lineage>
</organism>
<dbReference type="Pfam" id="PF00015">
    <property type="entry name" value="MCPsignal"/>
    <property type="match status" value="1"/>
</dbReference>
<dbReference type="PROSITE" id="PS50885">
    <property type="entry name" value="HAMP"/>
    <property type="match status" value="1"/>
</dbReference>
<dbReference type="SMART" id="SM00304">
    <property type="entry name" value="HAMP"/>
    <property type="match status" value="1"/>
</dbReference>
<comment type="caution">
    <text evidence="15">The sequence shown here is derived from an EMBL/GenBank/DDBJ whole genome shotgun (WGS) entry which is preliminary data.</text>
</comment>
<dbReference type="PANTHER" id="PTHR32089:SF120">
    <property type="entry name" value="METHYL-ACCEPTING CHEMOTAXIS PROTEIN TLPQ"/>
    <property type="match status" value="1"/>
</dbReference>
<evidence type="ECO:0000259" key="13">
    <source>
        <dbReference type="PROSITE" id="PS50885"/>
    </source>
</evidence>
<evidence type="ECO:0000256" key="7">
    <source>
        <dbReference type="ARBA" id="ARBA00023136"/>
    </source>
</evidence>
<dbReference type="EMBL" id="JARJLR010000281">
    <property type="protein sequence ID" value="MDF3843472.1"/>
    <property type="molecule type" value="Genomic_DNA"/>
</dbReference>
<evidence type="ECO:0000313" key="15">
    <source>
        <dbReference type="EMBL" id="MDF3843472.1"/>
    </source>
</evidence>
<comment type="similarity">
    <text evidence="9">Belongs to the methyl-accepting chemotaxis (MCP) protein family.</text>
</comment>
<keyword evidence="8 10" id="KW-0807">Transducer</keyword>
<evidence type="ECO:0000256" key="4">
    <source>
        <dbReference type="ARBA" id="ARBA00022500"/>
    </source>
</evidence>
<dbReference type="GO" id="GO:0007165">
    <property type="term" value="P:signal transduction"/>
    <property type="evidence" value="ECO:0007669"/>
    <property type="project" value="UniProtKB-KW"/>
</dbReference>
<dbReference type="InterPro" id="IPR004089">
    <property type="entry name" value="MCPsignal_dom"/>
</dbReference>
<evidence type="ECO:0000259" key="12">
    <source>
        <dbReference type="PROSITE" id="PS50111"/>
    </source>
</evidence>
<dbReference type="CDD" id="cd06225">
    <property type="entry name" value="HAMP"/>
    <property type="match status" value="1"/>
</dbReference>
<evidence type="ECO:0000256" key="8">
    <source>
        <dbReference type="ARBA" id="ARBA00023224"/>
    </source>
</evidence>
<dbReference type="SUPFAM" id="SSF58104">
    <property type="entry name" value="Methyl-accepting chemotaxis protein (MCP) signaling domain"/>
    <property type="match status" value="1"/>
</dbReference>
<name>A0AAW6P8W6_9PSED</name>